<dbReference type="KEGG" id="dsc:ABOD76_04950"/>
<geneLocation type="plasmid" evidence="1">
    <name>pDson03</name>
</geneLocation>
<dbReference type="RefSeq" id="WP_350242008.1">
    <property type="nucleotide sequence ID" value="NZ_CP158298.1"/>
</dbReference>
<accession>A0AAU7U5W8</accession>
<dbReference type="EMBL" id="CP158298">
    <property type="protein sequence ID" value="XBV84037.1"/>
    <property type="molecule type" value="Genomic_DNA"/>
</dbReference>
<protein>
    <submittedName>
        <fullName evidence="1">Uncharacterized protein</fullName>
    </submittedName>
</protein>
<proteinExistence type="predicted"/>
<organism evidence="1">
    <name type="scientific">Deinococcus sonorensis KR-87</name>
    <dbReference type="NCBI Taxonomy" id="694439"/>
    <lineage>
        <taxon>Bacteria</taxon>
        <taxon>Thermotogati</taxon>
        <taxon>Deinococcota</taxon>
        <taxon>Deinococci</taxon>
        <taxon>Deinococcales</taxon>
        <taxon>Deinococcaceae</taxon>
        <taxon>Deinococcus</taxon>
    </lineage>
</organism>
<keyword evidence="1" id="KW-0614">Plasmid</keyword>
<gene>
    <name evidence="1" type="ORF">ABOD76_04950</name>
</gene>
<reference evidence="1" key="1">
    <citation type="submission" date="2024-06" db="EMBL/GenBank/DDBJ databases">
        <title>Draft Genome Sequence of Deinococcus sonorensis Type Strain KR-87, a Biofilm Producing Representative of the Genus Deinococcus.</title>
        <authorList>
            <person name="Boren L.S."/>
            <person name="Grosso R.A."/>
            <person name="Hugenberg-Cox A.N."/>
            <person name="Hill J.T.E."/>
            <person name="Albert C.M."/>
            <person name="Tuohy J.M."/>
        </authorList>
    </citation>
    <scope>NUCLEOTIDE SEQUENCE</scope>
    <source>
        <strain evidence="1">KR-87</strain>
        <plasmid evidence="1">pDson03</plasmid>
    </source>
</reference>
<evidence type="ECO:0000313" key="1">
    <source>
        <dbReference type="EMBL" id="XBV84037.1"/>
    </source>
</evidence>
<dbReference type="AlphaFoldDB" id="A0AAU7U5W8"/>
<name>A0AAU7U5W8_9DEIO</name>
<sequence length="85" mass="9567">MYRAELVVNNVHYTLGIFVSAPQAQLHCFRHMQGAVTLEWSEVAAEVWMATLTKDRQLLVRHVAAWAFTTHRPGAAPQEGSRPLP</sequence>